<organism evidence="2 3">
    <name type="scientific">Leptolyngbya cf. ectocarpi LEGE 11479</name>
    <dbReference type="NCBI Taxonomy" id="1828722"/>
    <lineage>
        <taxon>Bacteria</taxon>
        <taxon>Bacillati</taxon>
        <taxon>Cyanobacteriota</taxon>
        <taxon>Cyanophyceae</taxon>
        <taxon>Leptolyngbyales</taxon>
        <taxon>Leptolyngbyaceae</taxon>
        <taxon>Leptolyngbya group</taxon>
        <taxon>Leptolyngbya</taxon>
    </lineage>
</organism>
<reference evidence="2" key="1">
    <citation type="submission" date="2020-10" db="EMBL/GenBank/DDBJ databases">
        <authorList>
            <person name="Castelo-Branco R."/>
            <person name="Eusebio N."/>
            <person name="Adriana R."/>
            <person name="Vieira A."/>
            <person name="Brugerolle De Fraissinette N."/>
            <person name="Rezende De Castro R."/>
            <person name="Schneider M.P."/>
            <person name="Vasconcelos V."/>
            <person name="Leao P.N."/>
        </authorList>
    </citation>
    <scope>NUCLEOTIDE SEQUENCE</scope>
    <source>
        <strain evidence="2">LEGE 11479</strain>
    </source>
</reference>
<dbReference type="EMBL" id="JADEXP010000052">
    <property type="protein sequence ID" value="MBE9066655.1"/>
    <property type="molecule type" value="Genomic_DNA"/>
</dbReference>
<sequence>MQLEGKQYCFHVFPLNVYPVANSDPLEQLSRLLCSLLIRLAVMTLLTKQYSCDATIWSHHQVSVLTLLSKIVLETYFKGFQRSHISPVNSYLGGVGVAYAEITSWKRGRIRLNGSWWFARSNSNMTILPGQKVRATGRQSNTLLVELSRYS</sequence>
<dbReference type="InterPro" id="IPR012340">
    <property type="entry name" value="NA-bd_OB-fold"/>
</dbReference>
<comment type="caution">
    <text evidence="2">The sequence shown here is derived from an EMBL/GenBank/DDBJ whole genome shotgun (WGS) entry which is preliminary data.</text>
</comment>
<keyword evidence="3" id="KW-1185">Reference proteome</keyword>
<feature type="domain" description="NfeD-like C-terminal" evidence="1">
    <location>
        <begin position="89"/>
        <end position="146"/>
    </location>
</feature>
<evidence type="ECO:0000259" key="1">
    <source>
        <dbReference type="Pfam" id="PF01957"/>
    </source>
</evidence>
<proteinExistence type="predicted"/>
<dbReference type="Proteomes" id="UP000615026">
    <property type="component" value="Unassembled WGS sequence"/>
</dbReference>
<dbReference type="InterPro" id="IPR002810">
    <property type="entry name" value="NfeD-like_C"/>
</dbReference>
<evidence type="ECO:0000313" key="2">
    <source>
        <dbReference type="EMBL" id="MBE9066655.1"/>
    </source>
</evidence>
<name>A0A928ZQV8_LEPEC</name>
<dbReference type="AlphaFoldDB" id="A0A928ZQV8"/>
<protein>
    <submittedName>
        <fullName evidence="2">NfeD family protein</fullName>
    </submittedName>
</protein>
<dbReference type="Pfam" id="PF01957">
    <property type="entry name" value="NfeD"/>
    <property type="match status" value="1"/>
</dbReference>
<dbReference type="Gene3D" id="2.40.50.140">
    <property type="entry name" value="Nucleic acid-binding proteins"/>
    <property type="match status" value="1"/>
</dbReference>
<accession>A0A928ZQV8</accession>
<evidence type="ECO:0000313" key="3">
    <source>
        <dbReference type="Proteomes" id="UP000615026"/>
    </source>
</evidence>
<gene>
    <name evidence="2" type="ORF">IQ260_08315</name>
</gene>